<dbReference type="InterPro" id="IPR019734">
    <property type="entry name" value="TPR_rpt"/>
</dbReference>
<protein>
    <submittedName>
        <fullName evidence="3">CHAT domain-containing protein</fullName>
    </submittedName>
</protein>
<dbReference type="PANTHER" id="PTHR10098">
    <property type="entry name" value="RAPSYN-RELATED"/>
    <property type="match status" value="1"/>
</dbReference>
<organism evidence="3 4">
    <name type="scientific">Calothrix parietina FACHB-288</name>
    <dbReference type="NCBI Taxonomy" id="2692896"/>
    <lineage>
        <taxon>Bacteria</taxon>
        <taxon>Bacillati</taxon>
        <taxon>Cyanobacteriota</taxon>
        <taxon>Cyanophyceae</taxon>
        <taxon>Nostocales</taxon>
        <taxon>Calotrichaceae</taxon>
        <taxon>Calothrix</taxon>
    </lineage>
</organism>
<evidence type="ECO:0000259" key="2">
    <source>
        <dbReference type="Pfam" id="PF12770"/>
    </source>
</evidence>
<dbReference type="SUPFAM" id="SSF48452">
    <property type="entry name" value="TPR-like"/>
    <property type="match status" value="1"/>
</dbReference>
<dbReference type="Proteomes" id="UP000658514">
    <property type="component" value="Unassembled WGS sequence"/>
</dbReference>
<sequence>MKILKHLLLTLLTASLCIFLSPSFAINPPQQTPAQILYQAGKYAEAIDILKQTLATFNRQGNKLNAAMTLSNLSLAYQQLGQWQEAETAITQSLDLLAKLSTPESSQILAQALDIQGRLQLSQGNPEAALNNWQGAAKIYQQLKDEESLIRNQINQAQAMQNLGLYLQADKTLIAVAASLNKLPDSPVKAAGLLNLGNIRRLVGNFQQSEQILTDALQVAERIKSAQIISDIRLSQGNTYRNQRDNQINLENKEIKNSIKSFTEKAITSYQQAINPSATPTTRINAQLNLISLLIDEKDWQQVAQLLPQIKSQLAELPVSRTSVYAKINFAQSLIKYGDHEPSTFPSAIEILQQAIKEAQNLKDKRGESYALGTLGVTYQKTGNLTQAKKLTQQALSIAQSINAPDITYQWLWHLGNYIKSENRETAMKLYEKSWEILQSLRTDLIAMNQSTQFSFRENIEPVYRDFVDLLLQEKNSQADNLNRARQVIESLQVAEIDNFLRTSCLRPITPIDKLADDEPATAIIYPIILGDRVETIVKLSQEKIKYYTTNISKIQVEETISQLRGNLAIDNRKYEVKELSEQIYDWLIRPAKAELETNQIKTLVFVLDGALRNIPMSILYDREQQKYLIQNYAIALAPSLQLVEPKPLKKVKLNALIGGVSEEIKVAGKTFMSLPNVKNEIAEIRSELAQNQELYNASFTKTNLETKVKSDPFSVVHLATHGQFSSNSEETYILTWDKLLKVNELDNLLRTRDNTKPESIELLVLSACKTAKGDKQAALGLAGVAVKSGARSTLASLWVADDPSAKKIMREFYKQLKTGVSKAEALRRAQLSVFAELESSPFQWAPYVLVGNWL</sequence>
<dbReference type="Gene3D" id="1.25.40.10">
    <property type="entry name" value="Tetratricopeptide repeat domain"/>
    <property type="match status" value="3"/>
</dbReference>
<dbReference type="Pfam" id="PF13424">
    <property type="entry name" value="TPR_12"/>
    <property type="match status" value="1"/>
</dbReference>
<accession>A0ABR8AGU4</accession>
<dbReference type="SUPFAM" id="SSF81901">
    <property type="entry name" value="HCP-like"/>
    <property type="match status" value="1"/>
</dbReference>
<dbReference type="InterPro" id="IPR011990">
    <property type="entry name" value="TPR-like_helical_dom_sf"/>
</dbReference>
<evidence type="ECO:0000256" key="1">
    <source>
        <dbReference type="SAM" id="SignalP"/>
    </source>
</evidence>
<reference evidence="3 4" key="1">
    <citation type="journal article" date="2020" name="ISME J.">
        <title>Comparative genomics reveals insights into cyanobacterial evolution and habitat adaptation.</title>
        <authorList>
            <person name="Chen M.Y."/>
            <person name="Teng W.K."/>
            <person name="Zhao L."/>
            <person name="Hu C.X."/>
            <person name="Zhou Y.K."/>
            <person name="Han B.P."/>
            <person name="Song L.R."/>
            <person name="Shu W.S."/>
        </authorList>
    </citation>
    <scope>NUCLEOTIDE SEQUENCE [LARGE SCALE GENOMIC DNA]</scope>
    <source>
        <strain evidence="3 4">FACHB-288</strain>
    </source>
</reference>
<dbReference type="Pfam" id="PF12770">
    <property type="entry name" value="CHAT"/>
    <property type="match status" value="1"/>
</dbReference>
<keyword evidence="4" id="KW-1185">Reference proteome</keyword>
<keyword evidence="1" id="KW-0732">Signal</keyword>
<feature type="domain" description="CHAT" evidence="2">
    <location>
        <begin position="579"/>
        <end position="853"/>
    </location>
</feature>
<comment type="caution">
    <text evidence="3">The sequence shown here is derived from an EMBL/GenBank/DDBJ whole genome shotgun (WGS) entry which is preliminary data.</text>
</comment>
<evidence type="ECO:0000313" key="4">
    <source>
        <dbReference type="Proteomes" id="UP000658514"/>
    </source>
</evidence>
<dbReference type="PANTHER" id="PTHR10098:SF112">
    <property type="entry name" value="SLR0380 PROTEIN"/>
    <property type="match status" value="1"/>
</dbReference>
<proteinExistence type="predicted"/>
<dbReference type="Pfam" id="PF13181">
    <property type="entry name" value="TPR_8"/>
    <property type="match status" value="1"/>
</dbReference>
<feature type="signal peptide" evidence="1">
    <location>
        <begin position="1"/>
        <end position="25"/>
    </location>
</feature>
<dbReference type="EMBL" id="JACJQH010000054">
    <property type="protein sequence ID" value="MBD2199158.1"/>
    <property type="molecule type" value="Genomic_DNA"/>
</dbReference>
<evidence type="ECO:0000313" key="3">
    <source>
        <dbReference type="EMBL" id="MBD2199158.1"/>
    </source>
</evidence>
<name>A0ABR8AGU4_9CYAN</name>
<gene>
    <name evidence="3" type="ORF">H6G24_27370</name>
</gene>
<dbReference type="RefSeq" id="WP_190548207.1">
    <property type="nucleotide sequence ID" value="NZ_CAWPNO010000089.1"/>
</dbReference>
<dbReference type="InterPro" id="IPR024983">
    <property type="entry name" value="CHAT_dom"/>
</dbReference>
<dbReference type="SMART" id="SM00028">
    <property type="entry name" value="TPR"/>
    <property type="match status" value="4"/>
</dbReference>
<feature type="chain" id="PRO_5047366416" evidence="1">
    <location>
        <begin position="26"/>
        <end position="855"/>
    </location>
</feature>